<name>A0A3M9YPK8_9PEZI</name>
<dbReference type="EMBL" id="RBVV01000002">
    <property type="protein sequence ID" value="RNJ61020.1"/>
    <property type="molecule type" value="Genomic_DNA"/>
</dbReference>
<dbReference type="STRING" id="1051616.A0A3M9YPK8"/>
<organism evidence="2 3">
    <name type="scientific">Verticillium nonalfalfae</name>
    <dbReference type="NCBI Taxonomy" id="1051616"/>
    <lineage>
        <taxon>Eukaryota</taxon>
        <taxon>Fungi</taxon>
        <taxon>Dikarya</taxon>
        <taxon>Ascomycota</taxon>
        <taxon>Pezizomycotina</taxon>
        <taxon>Sordariomycetes</taxon>
        <taxon>Hypocreomycetidae</taxon>
        <taxon>Glomerellales</taxon>
        <taxon>Plectosphaerellaceae</taxon>
        <taxon>Verticillium</taxon>
    </lineage>
</organism>
<dbReference type="AlphaFoldDB" id="A0A3M9YPK8"/>
<gene>
    <name evidence="2" type="ORF">D7B24_003431</name>
</gene>
<dbReference type="SUPFAM" id="SSF53927">
    <property type="entry name" value="Cytidine deaminase-like"/>
    <property type="match status" value="1"/>
</dbReference>
<reference evidence="2 3" key="1">
    <citation type="submission" date="2018-10" db="EMBL/GenBank/DDBJ databases">
        <title>Genome sequence of Verticillium nonalfalfae VnAa140.</title>
        <authorList>
            <person name="Stajich J.E."/>
            <person name="Kasson M.T."/>
        </authorList>
    </citation>
    <scope>NUCLEOTIDE SEQUENCE [LARGE SCALE GENOMIC DNA]</scope>
    <source>
        <strain evidence="2 3">VnAa140</strain>
    </source>
</reference>
<dbReference type="InterPro" id="IPR002125">
    <property type="entry name" value="CMP_dCMP_dom"/>
</dbReference>
<evidence type="ECO:0000259" key="1">
    <source>
        <dbReference type="PROSITE" id="PS51747"/>
    </source>
</evidence>
<accession>A0A3M9YPK8</accession>
<feature type="domain" description="CMP/dCMP-type deaminase" evidence="1">
    <location>
        <begin position="16"/>
        <end position="142"/>
    </location>
</feature>
<evidence type="ECO:0000313" key="2">
    <source>
        <dbReference type="EMBL" id="RNJ61020.1"/>
    </source>
</evidence>
<dbReference type="Gene3D" id="3.40.140.10">
    <property type="entry name" value="Cytidine Deaminase, domain 2"/>
    <property type="match status" value="1"/>
</dbReference>
<proteinExistence type="predicted"/>
<dbReference type="GO" id="GO:0003824">
    <property type="term" value="F:catalytic activity"/>
    <property type="evidence" value="ECO:0007669"/>
    <property type="project" value="InterPro"/>
</dbReference>
<dbReference type="GeneID" id="39607120"/>
<evidence type="ECO:0000313" key="3">
    <source>
        <dbReference type="Proteomes" id="UP000267145"/>
    </source>
</evidence>
<comment type="caution">
    <text evidence="2">The sequence shown here is derived from an EMBL/GenBank/DDBJ whole genome shotgun (WGS) entry which is preliminary data.</text>
</comment>
<sequence>MASMTGTEPAPPINPGDHKAYLQYALSLAARSPPKSTNYSVGAVLVDPNTNAIVSTGYTLELEGNTHAEQCCFMKFAAAHRVTEEELATAVQSPPLILYTTMEPCSERLSGNLPCVKRILRLKHLITAVYVGVQEPEKFVSDNTGRGALQAAGIEFVHIGGLEKDILAVATAGHLIE</sequence>
<dbReference type="Proteomes" id="UP000267145">
    <property type="component" value="Unassembled WGS sequence"/>
</dbReference>
<dbReference type="PROSITE" id="PS51747">
    <property type="entry name" value="CYT_DCMP_DEAMINASES_2"/>
    <property type="match status" value="1"/>
</dbReference>
<dbReference type="InterPro" id="IPR016193">
    <property type="entry name" value="Cytidine_deaminase-like"/>
</dbReference>
<dbReference type="RefSeq" id="XP_028499178.1">
    <property type="nucleotide sequence ID" value="XM_028637622.1"/>
</dbReference>
<keyword evidence="3" id="KW-1185">Reference proteome</keyword>
<dbReference type="GO" id="GO:0006139">
    <property type="term" value="P:nucleobase-containing compound metabolic process"/>
    <property type="evidence" value="ECO:0007669"/>
    <property type="project" value="UniProtKB-ARBA"/>
</dbReference>
<protein>
    <recommendedName>
        <fullName evidence="1">CMP/dCMP-type deaminase domain-containing protein</fullName>
    </recommendedName>
</protein>
<dbReference type="Pfam" id="PF18785">
    <property type="entry name" value="Inv-AAD"/>
    <property type="match status" value="1"/>
</dbReference>